<dbReference type="InterPro" id="IPR001680">
    <property type="entry name" value="WD40_rpt"/>
</dbReference>
<keyword evidence="5" id="KW-0812">Transmembrane</keyword>
<evidence type="ECO:0000313" key="7">
    <source>
        <dbReference type="Proteomes" id="UP000724874"/>
    </source>
</evidence>
<dbReference type="InterPro" id="IPR019775">
    <property type="entry name" value="WD40_repeat_CS"/>
</dbReference>
<dbReference type="EMBL" id="JADNYJ010000312">
    <property type="protein sequence ID" value="KAF8871335.1"/>
    <property type="molecule type" value="Genomic_DNA"/>
</dbReference>
<feature type="transmembrane region" description="Helical" evidence="5">
    <location>
        <begin position="359"/>
        <end position="380"/>
    </location>
</feature>
<evidence type="ECO:0000256" key="2">
    <source>
        <dbReference type="ARBA" id="ARBA00022737"/>
    </source>
</evidence>
<evidence type="ECO:0000256" key="1">
    <source>
        <dbReference type="ARBA" id="ARBA00022574"/>
    </source>
</evidence>
<dbReference type="SMART" id="SM00320">
    <property type="entry name" value="WD40"/>
    <property type="match status" value="3"/>
</dbReference>
<dbReference type="InterPro" id="IPR036322">
    <property type="entry name" value="WD40_repeat_dom_sf"/>
</dbReference>
<dbReference type="InterPro" id="IPR051350">
    <property type="entry name" value="WD_repeat-ST_regulator"/>
</dbReference>
<dbReference type="PANTHER" id="PTHR22838">
    <property type="entry name" value="WD REPEAT PROTEIN 26-RELATED"/>
    <property type="match status" value="1"/>
</dbReference>
<dbReference type="AlphaFoldDB" id="A0A9P5N9L1"/>
<proteinExistence type="predicted"/>
<dbReference type="Proteomes" id="UP000724874">
    <property type="component" value="Unassembled WGS sequence"/>
</dbReference>
<feature type="region of interest" description="Disordered" evidence="4">
    <location>
        <begin position="429"/>
        <end position="452"/>
    </location>
</feature>
<feature type="repeat" description="WD" evidence="3">
    <location>
        <begin position="29"/>
        <end position="70"/>
    </location>
</feature>
<reference evidence="6" key="1">
    <citation type="submission" date="2020-11" db="EMBL/GenBank/DDBJ databases">
        <authorList>
            <consortium name="DOE Joint Genome Institute"/>
            <person name="Ahrendt S."/>
            <person name="Riley R."/>
            <person name="Andreopoulos W."/>
            <person name="LaButti K."/>
            <person name="Pangilinan J."/>
            <person name="Ruiz-duenas F.J."/>
            <person name="Barrasa J.M."/>
            <person name="Sanchez-Garcia M."/>
            <person name="Camarero S."/>
            <person name="Miyauchi S."/>
            <person name="Serrano A."/>
            <person name="Linde D."/>
            <person name="Babiker R."/>
            <person name="Drula E."/>
            <person name="Ayuso-Fernandez I."/>
            <person name="Pacheco R."/>
            <person name="Padilla G."/>
            <person name="Ferreira P."/>
            <person name="Barriuso J."/>
            <person name="Kellner H."/>
            <person name="Castanera R."/>
            <person name="Alfaro M."/>
            <person name="Ramirez L."/>
            <person name="Pisabarro A.G."/>
            <person name="Kuo A."/>
            <person name="Tritt A."/>
            <person name="Lipzen A."/>
            <person name="He G."/>
            <person name="Yan M."/>
            <person name="Ng V."/>
            <person name="Cullen D."/>
            <person name="Martin F."/>
            <person name="Rosso M.-N."/>
            <person name="Henrissat B."/>
            <person name="Hibbett D."/>
            <person name="Martinez A.T."/>
            <person name="Grigoriev I.V."/>
        </authorList>
    </citation>
    <scope>NUCLEOTIDE SEQUENCE</scope>
    <source>
        <strain evidence="6">AH 44721</strain>
    </source>
</reference>
<accession>A0A9P5N9L1</accession>
<dbReference type="OrthoDB" id="3238562at2759"/>
<name>A0A9P5N9L1_GYMJU</name>
<evidence type="ECO:0000313" key="6">
    <source>
        <dbReference type="EMBL" id="KAF8871335.1"/>
    </source>
</evidence>
<dbReference type="Pfam" id="PF00400">
    <property type="entry name" value="WD40"/>
    <property type="match status" value="1"/>
</dbReference>
<keyword evidence="5" id="KW-1133">Transmembrane helix</keyword>
<dbReference type="PROSITE" id="PS50294">
    <property type="entry name" value="WD_REPEATS_REGION"/>
    <property type="match status" value="1"/>
</dbReference>
<evidence type="ECO:0000256" key="5">
    <source>
        <dbReference type="SAM" id="Phobius"/>
    </source>
</evidence>
<feature type="compositionally biased region" description="Acidic residues" evidence="4">
    <location>
        <begin position="429"/>
        <end position="442"/>
    </location>
</feature>
<keyword evidence="7" id="KW-1185">Reference proteome</keyword>
<protein>
    <submittedName>
        <fullName evidence="6">WD40-repeat-containing domain protein</fullName>
    </submittedName>
</protein>
<keyword evidence="1 3" id="KW-0853">WD repeat</keyword>
<dbReference type="Gene3D" id="2.130.10.10">
    <property type="entry name" value="YVTN repeat-like/Quinoprotein amine dehydrogenase"/>
    <property type="match status" value="1"/>
</dbReference>
<keyword evidence="5" id="KW-0472">Membrane</keyword>
<evidence type="ECO:0000256" key="4">
    <source>
        <dbReference type="SAM" id="MobiDB-lite"/>
    </source>
</evidence>
<organism evidence="6 7">
    <name type="scientific">Gymnopilus junonius</name>
    <name type="common">Spectacular rustgill mushroom</name>
    <name type="synonym">Gymnopilus spectabilis subsp. junonius</name>
    <dbReference type="NCBI Taxonomy" id="109634"/>
    <lineage>
        <taxon>Eukaryota</taxon>
        <taxon>Fungi</taxon>
        <taxon>Dikarya</taxon>
        <taxon>Basidiomycota</taxon>
        <taxon>Agaricomycotina</taxon>
        <taxon>Agaricomycetes</taxon>
        <taxon>Agaricomycetidae</taxon>
        <taxon>Agaricales</taxon>
        <taxon>Agaricineae</taxon>
        <taxon>Hymenogastraceae</taxon>
        <taxon>Gymnopilus</taxon>
    </lineage>
</organism>
<dbReference type="SUPFAM" id="SSF50978">
    <property type="entry name" value="WD40 repeat-like"/>
    <property type="match status" value="1"/>
</dbReference>
<comment type="caution">
    <text evidence="6">The sequence shown here is derived from an EMBL/GenBank/DDBJ whole genome shotgun (WGS) entry which is preliminary data.</text>
</comment>
<dbReference type="PROSITE" id="PS50082">
    <property type="entry name" value="WD_REPEATS_2"/>
    <property type="match status" value="1"/>
</dbReference>
<sequence length="452" mass="50146">MLITLLLKGFKYFLKATPHSNVYVKYARFLGLKGPINCLSFNHDGALLASSGNDKTVHIWDVSTKECKEVLEDPGQQWGQVTCLVWLGGKVKEDMQQLTFGTGRGFLIIFCQNCTNTAMVEIATMRVFTPSDPVEAVDYDIQTSCLAVSSHHSNVTLYEVGRNGTMLRLWASNVESDGNAYIASSIHFYNSGCKLLIFILETGEMICRDVESGKEDWCKVLKSGVGHASISLDGQLLLIENLVRGFDLYHLPCSSPSHSFPILTNKRCIKDGVFAEGSSVVVCGSDHGEIYTFSLSSLEPKQVLKQGGKNTEVQTTISNKDCHLIASGSSLECSNIIIWEKPSMHSRKQADNDKGHRTIIMVLNFLMILTIAYWSSGVWLPHTLKMAQSALITMNATADQHDTPQVHISNARYSTWDPSSTQVHVGITDEDDEDKEMDEDGEWNSWNSLDTL</sequence>
<dbReference type="InterPro" id="IPR015943">
    <property type="entry name" value="WD40/YVTN_repeat-like_dom_sf"/>
</dbReference>
<dbReference type="PROSITE" id="PS00678">
    <property type="entry name" value="WD_REPEATS_1"/>
    <property type="match status" value="1"/>
</dbReference>
<evidence type="ECO:0000256" key="3">
    <source>
        <dbReference type="PROSITE-ProRule" id="PRU00221"/>
    </source>
</evidence>
<keyword evidence="2" id="KW-0677">Repeat</keyword>
<dbReference type="PANTHER" id="PTHR22838:SF0">
    <property type="entry name" value="WD REPEAT-CONTAINING PROTEIN 26"/>
    <property type="match status" value="1"/>
</dbReference>
<gene>
    <name evidence="6" type="ORF">CPB84DRAFT_1855069</name>
</gene>